<evidence type="ECO:0000256" key="3">
    <source>
        <dbReference type="ARBA" id="ARBA00022801"/>
    </source>
</evidence>
<dbReference type="GO" id="GO:0008138">
    <property type="term" value="F:protein tyrosine/serine/threonine phosphatase activity"/>
    <property type="evidence" value="ECO:0007669"/>
    <property type="project" value="TreeGrafter"/>
</dbReference>
<comment type="similarity">
    <text evidence="1">Belongs to the protein-tyrosine phosphatase family. Non-receptor class dual specificity subfamily.</text>
</comment>
<feature type="region of interest" description="Disordered" evidence="5">
    <location>
        <begin position="409"/>
        <end position="458"/>
    </location>
</feature>
<dbReference type="Gene3D" id="1.10.357.40">
    <property type="entry name" value="YbiA-like"/>
    <property type="match status" value="1"/>
</dbReference>
<evidence type="ECO:0000256" key="1">
    <source>
        <dbReference type="ARBA" id="ARBA00008601"/>
    </source>
</evidence>
<dbReference type="CDD" id="cd14498">
    <property type="entry name" value="DSP"/>
    <property type="match status" value="1"/>
</dbReference>
<sequence length="563" mass="62338">MSTRTVQKTWNKFMQRSKRNSSDDDSSDNSSHMVKSVMLEGSGLPTSSPAVMESLEFSQSTKENKLEFYSKDIPFFWLSNSSEHPLYVDGARYPTAEHLFQAQKFIDHRPDIANKVRKASNPIEAIRIARTFAKDIRPDWIKDGVNVSTMRMVLLTKFTQHTDLRLALLETGDAEIVHASPNDAFWGSAAAPNAEGRGRNMLGRTIMQTRELLRVAAGVGANSAAMEALEPGLYVGTLPACLEEEALRQADITAFVCCGSSAPSTPSFIDDSHTFHVPLDETDRSPLYLYFGLSARFIQKQREENRRVLLYGVEGETCHSTLAAAYWIHAQQTTASQALEMPAVRQFLLTRTNALDGYVTPGMLIRHHPDTAKDPYSDPVDTSVPVPESPTGTTRLRCKMCRRELASEEHVVPHEPGKGELSFDPHKRDSVRKGLDKAPVARQRGTGPAVPPRGPGPTPVALPPHLARIHSAMAMQAKRKSLLHSAQCSAYFLEPLVWMTESSDVVEGVLSGRLMCPNTKCQAKLGSWTWAGTQCAWYVCYEEPSDSAAGLGLRPRLRYSVPR</sequence>
<dbReference type="Gene3D" id="3.90.190.10">
    <property type="entry name" value="Protein tyrosine phosphatase superfamily"/>
    <property type="match status" value="1"/>
</dbReference>
<protein>
    <recommendedName>
        <fullName evidence="2">protein-tyrosine-phosphatase</fullName>
        <ecNumber evidence="2">3.1.3.48</ecNumber>
    </recommendedName>
</protein>
<dbReference type="AlphaFoldDB" id="A0AAF0J4V6"/>
<dbReference type="GO" id="GO:0004725">
    <property type="term" value="F:protein tyrosine phosphatase activity"/>
    <property type="evidence" value="ECO:0007669"/>
    <property type="project" value="UniProtKB-EC"/>
</dbReference>
<dbReference type="SUPFAM" id="SSF52799">
    <property type="entry name" value="(Phosphotyrosine protein) phosphatases II"/>
    <property type="match status" value="1"/>
</dbReference>
<keyword evidence="4" id="KW-0904">Protein phosphatase</keyword>
<dbReference type="SUPFAM" id="SSF143990">
    <property type="entry name" value="YbiA-like"/>
    <property type="match status" value="1"/>
</dbReference>
<evidence type="ECO:0000313" key="8">
    <source>
        <dbReference type="Proteomes" id="UP001214415"/>
    </source>
</evidence>
<dbReference type="NCBIfam" id="TIGR02464">
    <property type="entry name" value="ribofla_fusion"/>
    <property type="match status" value="1"/>
</dbReference>
<dbReference type="PANTHER" id="PTHR45848:SF4">
    <property type="entry name" value="DUAL SPECIFICITY PROTEIN PHOSPHATASE 12"/>
    <property type="match status" value="1"/>
</dbReference>
<dbReference type="CDD" id="cd15457">
    <property type="entry name" value="NADAR"/>
    <property type="match status" value="1"/>
</dbReference>
<feature type="compositionally biased region" description="Basic and acidic residues" evidence="5">
    <location>
        <begin position="409"/>
        <end position="436"/>
    </location>
</feature>
<proteinExistence type="inferred from homology"/>
<dbReference type="EC" id="3.1.3.48" evidence="2"/>
<dbReference type="Proteomes" id="UP001214415">
    <property type="component" value="Chromosome 6"/>
</dbReference>
<keyword evidence="8" id="KW-1185">Reference proteome</keyword>
<reference evidence="7" key="1">
    <citation type="submission" date="2023-03" db="EMBL/GenBank/DDBJ databases">
        <title>Mating type loci evolution in Malassezia.</title>
        <authorList>
            <person name="Coelho M.A."/>
        </authorList>
    </citation>
    <scope>NUCLEOTIDE SEQUENCE</scope>
    <source>
        <strain evidence="7">CBS 12830</strain>
    </source>
</reference>
<feature type="region of interest" description="Disordered" evidence="5">
    <location>
        <begin position="1"/>
        <end position="32"/>
    </location>
</feature>
<organism evidence="7 8">
    <name type="scientific">Malassezia equina</name>
    <dbReference type="NCBI Taxonomy" id="1381935"/>
    <lineage>
        <taxon>Eukaryota</taxon>
        <taxon>Fungi</taxon>
        <taxon>Dikarya</taxon>
        <taxon>Basidiomycota</taxon>
        <taxon>Ustilaginomycotina</taxon>
        <taxon>Malasseziomycetes</taxon>
        <taxon>Malasseziales</taxon>
        <taxon>Malasseziaceae</taxon>
        <taxon>Malassezia</taxon>
    </lineage>
</organism>
<evidence type="ECO:0000259" key="6">
    <source>
        <dbReference type="Pfam" id="PF08719"/>
    </source>
</evidence>
<gene>
    <name evidence="7" type="ORF">MEQU1_003115</name>
</gene>
<dbReference type="Pfam" id="PF08719">
    <property type="entry name" value="NADAR"/>
    <property type="match status" value="1"/>
</dbReference>
<evidence type="ECO:0000256" key="4">
    <source>
        <dbReference type="ARBA" id="ARBA00022912"/>
    </source>
</evidence>
<dbReference type="EMBL" id="CP119905">
    <property type="protein sequence ID" value="WFD24415.1"/>
    <property type="molecule type" value="Genomic_DNA"/>
</dbReference>
<evidence type="ECO:0000313" key="7">
    <source>
        <dbReference type="EMBL" id="WFD24415.1"/>
    </source>
</evidence>
<evidence type="ECO:0000256" key="2">
    <source>
        <dbReference type="ARBA" id="ARBA00013064"/>
    </source>
</evidence>
<evidence type="ECO:0000256" key="5">
    <source>
        <dbReference type="SAM" id="MobiDB-lite"/>
    </source>
</evidence>
<feature type="compositionally biased region" description="Polar residues" evidence="5">
    <location>
        <begin position="1"/>
        <end position="14"/>
    </location>
</feature>
<feature type="compositionally biased region" description="Pro residues" evidence="5">
    <location>
        <begin position="449"/>
        <end position="458"/>
    </location>
</feature>
<dbReference type="InterPro" id="IPR029021">
    <property type="entry name" value="Prot-tyrosine_phosphatase-like"/>
</dbReference>
<dbReference type="InterPro" id="IPR012816">
    <property type="entry name" value="NADAR"/>
</dbReference>
<feature type="region of interest" description="Disordered" evidence="5">
    <location>
        <begin position="370"/>
        <end position="393"/>
    </location>
</feature>
<name>A0AAF0J4V6_9BASI</name>
<keyword evidence="3" id="KW-0378">Hydrolase</keyword>
<accession>A0AAF0J4V6</accession>
<dbReference type="PANTHER" id="PTHR45848">
    <property type="entry name" value="DUAL SPECIFICITY PROTEIN PHOSPHATASE 12 FAMILY MEMBER"/>
    <property type="match status" value="1"/>
</dbReference>
<feature type="domain" description="NADAR" evidence="6">
    <location>
        <begin position="68"/>
        <end position="214"/>
    </location>
</feature>
<dbReference type="InterPro" id="IPR037238">
    <property type="entry name" value="YbiA-like_sf"/>
</dbReference>